<dbReference type="InterPro" id="IPR016130">
    <property type="entry name" value="Tyr_Pase_AS"/>
</dbReference>
<dbReference type="PROSITE" id="PS51181">
    <property type="entry name" value="PPASE_TENSIN"/>
    <property type="match status" value="1"/>
</dbReference>
<dbReference type="AlphaFoldDB" id="A0A835UDZ6"/>
<dbReference type="EMBL" id="JADCNM010000012">
    <property type="protein sequence ID" value="KAG0459474.1"/>
    <property type="molecule type" value="Genomic_DNA"/>
</dbReference>
<organism evidence="8 9">
    <name type="scientific">Vanilla planifolia</name>
    <name type="common">Vanilla</name>
    <dbReference type="NCBI Taxonomy" id="51239"/>
    <lineage>
        <taxon>Eukaryota</taxon>
        <taxon>Viridiplantae</taxon>
        <taxon>Streptophyta</taxon>
        <taxon>Embryophyta</taxon>
        <taxon>Tracheophyta</taxon>
        <taxon>Spermatophyta</taxon>
        <taxon>Magnoliopsida</taxon>
        <taxon>Liliopsida</taxon>
        <taxon>Asparagales</taxon>
        <taxon>Orchidaceae</taxon>
        <taxon>Vanilloideae</taxon>
        <taxon>Vanilleae</taxon>
        <taxon>Vanilla</taxon>
    </lineage>
</organism>
<keyword evidence="3" id="KW-0378">Hydrolase</keyword>
<comment type="similarity">
    <text evidence="2">Belongs to the PTEN phosphatase protein family.</text>
</comment>
<dbReference type="InterPro" id="IPR029023">
    <property type="entry name" value="Tensin_phosphatase"/>
</dbReference>
<comment type="catalytic activity">
    <reaction evidence="1">
        <text>a 1,2-diacyl-sn-glycero-3-phospho-(1D-myo-inositol-3,4,5-trisphosphate) + H2O = a 1,2-diacyl-sn-glycero-3-phospho-(1D-myo-inositol-4,5-bisphosphate) + phosphate</text>
        <dbReference type="Rhea" id="RHEA:25017"/>
        <dbReference type="ChEBI" id="CHEBI:15377"/>
        <dbReference type="ChEBI" id="CHEBI:43474"/>
        <dbReference type="ChEBI" id="CHEBI:57836"/>
        <dbReference type="ChEBI" id="CHEBI:58456"/>
        <dbReference type="EC" id="3.1.3.67"/>
    </reaction>
</comment>
<dbReference type="GO" id="GO:0004721">
    <property type="term" value="F:phosphoprotein phosphatase activity"/>
    <property type="evidence" value="ECO:0007669"/>
    <property type="project" value="UniProtKB-KW"/>
</dbReference>
<evidence type="ECO:0000313" key="8">
    <source>
        <dbReference type="EMBL" id="KAG0459474.1"/>
    </source>
</evidence>
<dbReference type="PROSITE" id="PS00383">
    <property type="entry name" value="TYR_PHOSPHATASE_1"/>
    <property type="match status" value="1"/>
</dbReference>
<keyword evidence="4" id="KW-0904">Protein phosphatase</keyword>
<evidence type="ECO:0000256" key="4">
    <source>
        <dbReference type="ARBA" id="ARBA00022912"/>
    </source>
</evidence>
<proteinExistence type="inferred from homology"/>
<dbReference type="InterPro" id="IPR051281">
    <property type="entry name" value="Dual-spec_lipid-protein_phosph"/>
</dbReference>
<feature type="compositionally biased region" description="Polar residues" evidence="5">
    <location>
        <begin position="88"/>
        <end position="106"/>
    </location>
</feature>
<dbReference type="InterPro" id="IPR000387">
    <property type="entry name" value="Tyr_Pase_dom"/>
</dbReference>
<gene>
    <name evidence="8" type="ORF">HPP92_022602</name>
</gene>
<dbReference type="GO" id="GO:0005829">
    <property type="term" value="C:cytosol"/>
    <property type="evidence" value="ECO:0007669"/>
    <property type="project" value="TreeGrafter"/>
</dbReference>
<dbReference type="OrthoDB" id="266663at2759"/>
<protein>
    <submittedName>
        <fullName evidence="8">Uncharacterized protein</fullName>
    </submittedName>
</protein>
<comment type="caution">
    <text evidence="8">The sequence shown here is derived from an EMBL/GenBank/DDBJ whole genome shotgun (WGS) entry which is preliminary data.</text>
</comment>
<feature type="domain" description="Phosphatase tensin-type" evidence="7">
    <location>
        <begin position="167"/>
        <end position="346"/>
    </location>
</feature>
<dbReference type="PANTHER" id="PTHR12305">
    <property type="entry name" value="PHOSPHATASE WITH HOMOLOGY TO TENSIN"/>
    <property type="match status" value="1"/>
</dbReference>
<dbReference type="SUPFAM" id="SSF52799">
    <property type="entry name" value="(Phosphotyrosine protein) phosphatases II"/>
    <property type="match status" value="1"/>
</dbReference>
<dbReference type="PROSITE" id="PS50056">
    <property type="entry name" value="TYR_PHOSPHATASE_2"/>
    <property type="match status" value="1"/>
</dbReference>
<dbReference type="FunFam" id="3.90.190.10:FF:000053">
    <property type="entry name" value="Phosphatidylinositol 3,4,5-trisphosphate 3-phosphatase TPTE2"/>
    <property type="match status" value="1"/>
</dbReference>
<dbReference type="Pfam" id="PF22785">
    <property type="entry name" value="Tc-R-P"/>
    <property type="match status" value="1"/>
</dbReference>
<dbReference type="InterPro" id="IPR045101">
    <property type="entry name" value="PTP_PTEN"/>
</dbReference>
<evidence type="ECO:0000256" key="1">
    <source>
        <dbReference type="ARBA" id="ARBA00000536"/>
    </source>
</evidence>
<dbReference type="InterPro" id="IPR029021">
    <property type="entry name" value="Prot-tyrosine_phosphatase-like"/>
</dbReference>
<name>A0A835UDZ6_VANPL</name>
<dbReference type="Proteomes" id="UP000639772">
    <property type="component" value="Chromosome 12"/>
</dbReference>
<evidence type="ECO:0000256" key="2">
    <source>
        <dbReference type="ARBA" id="ARBA00007881"/>
    </source>
</evidence>
<reference evidence="8 9" key="1">
    <citation type="journal article" date="2020" name="Nat. Food">
        <title>A phased Vanilla planifolia genome enables genetic improvement of flavour and production.</title>
        <authorList>
            <person name="Hasing T."/>
            <person name="Tang H."/>
            <person name="Brym M."/>
            <person name="Khazi F."/>
            <person name="Huang T."/>
            <person name="Chambers A.H."/>
        </authorList>
    </citation>
    <scope>NUCLEOTIDE SEQUENCE [LARGE SCALE GENOMIC DNA]</scope>
    <source>
        <tissue evidence="8">Leaf</tissue>
    </source>
</reference>
<dbReference type="PANTHER" id="PTHR12305:SF96">
    <property type="entry name" value="PHOSPHATIDYLINOSITOL 3,4,5-TRISPHOSPHATE 3-PHOSPHATASE AND PROTEIN-TYROSINE-PHOSPHATASE PTEN2A"/>
    <property type="match status" value="1"/>
</dbReference>
<evidence type="ECO:0000259" key="6">
    <source>
        <dbReference type="PROSITE" id="PS50056"/>
    </source>
</evidence>
<dbReference type="Gene3D" id="3.90.190.10">
    <property type="entry name" value="Protein tyrosine phosphatase superfamily"/>
    <property type="match status" value="1"/>
</dbReference>
<dbReference type="GO" id="GO:0016314">
    <property type="term" value="F:phosphatidylinositol-3,4,5-trisphosphate 3-phosphatase activity"/>
    <property type="evidence" value="ECO:0007669"/>
    <property type="project" value="UniProtKB-EC"/>
</dbReference>
<evidence type="ECO:0000259" key="7">
    <source>
        <dbReference type="PROSITE" id="PS51181"/>
    </source>
</evidence>
<evidence type="ECO:0000256" key="5">
    <source>
        <dbReference type="SAM" id="MobiDB-lite"/>
    </source>
</evidence>
<evidence type="ECO:0000313" key="9">
    <source>
        <dbReference type="Proteomes" id="UP000639772"/>
    </source>
</evidence>
<feature type="region of interest" description="Disordered" evidence="5">
    <location>
        <begin position="88"/>
        <end position="131"/>
    </location>
</feature>
<feature type="domain" description="Tyrosine specific protein phosphatases" evidence="6">
    <location>
        <begin position="281"/>
        <end position="320"/>
    </location>
</feature>
<dbReference type="CDD" id="cd14509">
    <property type="entry name" value="PTP_PTEN"/>
    <property type="match status" value="1"/>
</dbReference>
<accession>A0A835UDZ6</accession>
<evidence type="ECO:0000256" key="3">
    <source>
        <dbReference type="ARBA" id="ARBA00022801"/>
    </source>
</evidence>
<sequence>MVLCEQRKRSFGHEKEVEFGNFTVEARRWPISGGTEEEVGHEHLVESICSKIWKDSDLLAMATRSICSGAGKRLPSWRVAPAITQPVGQEDSQLGNAGKSTFSRFTSGIGPRLSPKSPQQDDSYERATSPRQQGVFGSLTKGFVDTSKNAVKAVQVKARHIVSQNKRRYQEGGFDLDLTYITENIIAMGFPAGDMSSGFFGYVEGFYRNHMEEVIRFFETHHKGKYKVYNLCSERLYDATLLESKVACFPFDDHNCPPIQLITLFCQSAYNWLKEDIENVVVVHCKAGMARTGLMISSLLLYLKFFPTAEESIEYYNQKRCVDGKGLVLPSQIRYVKYFERILTYFNGENQSGRRLLSISSFLNFLCCLLLVY</sequence>